<gene>
    <name evidence="4" type="ORF">CR203_05400</name>
</gene>
<sequence length="229" mass="25978">MEEMDMKQALVVGATGLVGRHIVKELIKSNKYEEIHLLTRSKSLFSDHPKVKEHIIDFDFLDLKKHLFDQVSDVFIAIGTTMKKVKSQEQFIKVDYTYPLRIAEYATEAGADKILLVSSMGASRNSRFFYSRVKGTLEDQILMLNHPSVHIFRPSLLTGERFENRPGERAAEVVSKPLSFIFKGKLEKYVPVRGASVASVMVEVAQVDSKGIHVYESNLIHRLGEVLKK</sequence>
<evidence type="ECO:0000313" key="5">
    <source>
        <dbReference type="Proteomes" id="UP000281498"/>
    </source>
</evidence>
<name>A0A3A9KBN4_9BACI</name>
<dbReference type="InterPro" id="IPR036291">
    <property type="entry name" value="NAD(P)-bd_dom_sf"/>
</dbReference>
<dbReference type="SUPFAM" id="SSF51735">
    <property type="entry name" value="NAD(P)-binding Rossmann-fold domains"/>
    <property type="match status" value="1"/>
</dbReference>
<evidence type="ECO:0000256" key="2">
    <source>
        <dbReference type="ARBA" id="ARBA00023136"/>
    </source>
</evidence>
<proteinExistence type="predicted"/>
<keyword evidence="2" id="KW-0472">Membrane</keyword>
<dbReference type="EMBL" id="PDOE01000002">
    <property type="protein sequence ID" value="RKL67942.1"/>
    <property type="molecule type" value="Genomic_DNA"/>
</dbReference>
<dbReference type="AlphaFoldDB" id="A0A3A9KBN4"/>
<accession>A0A3A9KBN4</accession>
<keyword evidence="5" id="KW-1185">Reference proteome</keyword>
<dbReference type="PANTHER" id="PTHR14097">
    <property type="entry name" value="OXIDOREDUCTASE HTATIP2"/>
    <property type="match status" value="1"/>
</dbReference>
<dbReference type="Gene3D" id="3.40.50.720">
    <property type="entry name" value="NAD(P)-binding Rossmann-like Domain"/>
    <property type="match status" value="1"/>
</dbReference>
<dbReference type="Proteomes" id="UP000281498">
    <property type="component" value="Unassembled WGS sequence"/>
</dbReference>
<dbReference type="GO" id="GO:0016020">
    <property type="term" value="C:membrane"/>
    <property type="evidence" value="ECO:0007669"/>
    <property type="project" value="UniProtKB-SubCell"/>
</dbReference>
<dbReference type="PANTHER" id="PTHR14097:SF7">
    <property type="entry name" value="OXIDOREDUCTASE HTATIP2"/>
    <property type="match status" value="1"/>
</dbReference>
<evidence type="ECO:0000259" key="3">
    <source>
        <dbReference type="Pfam" id="PF01370"/>
    </source>
</evidence>
<evidence type="ECO:0000256" key="1">
    <source>
        <dbReference type="ARBA" id="ARBA00004370"/>
    </source>
</evidence>
<dbReference type="RefSeq" id="WP_110938281.1">
    <property type="nucleotide sequence ID" value="NZ_KZ614147.1"/>
</dbReference>
<evidence type="ECO:0000313" key="4">
    <source>
        <dbReference type="EMBL" id="RKL67942.1"/>
    </source>
</evidence>
<comment type="caution">
    <text evidence="4">The sequence shown here is derived from an EMBL/GenBank/DDBJ whole genome shotgun (WGS) entry which is preliminary data.</text>
</comment>
<reference evidence="4 5" key="1">
    <citation type="submission" date="2017-10" db="EMBL/GenBank/DDBJ databases">
        <title>Bacillus sp. nov., a halophilic bacterium isolated from a Keqin Lake.</title>
        <authorList>
            <person name="Wang H."/>
        </authorList>
    </citation>
    <scope>NUCLEOTIDE SEQUENCE [LARGE SCALE GENOMIC DNA]</scope>
    <source>
        <strain evidence="4 5">KCTC 13187</strain>
    </source>
</reference>
<dbReference type="InterPro" id="IPR001509">
    <property type="entry name" value="Epimerase_deHydtase"/>
</dbReference>
<dbReference type="OrthoDB" id="9798632at2"/>
<feature type="domain" description="NAD-dependent epimerase/dehydratase" evidence="3">
    <location>
        <begin position="9"/>
        <end position="119"/>
    </location>
</feature>
<dbReference type="Pfam" id="PF01370">
    <property type="entry name" value="Epimerase"/>
    <property type="match status" value="1"/>
</dbReference>
<comment type="subcellular location">
    <subcellularLocation>
        <location evidence="1">Membrane</location>
    </subcellularLocation>
</comment>
<protein>
    <submittedName>
        <fullName evidence="4">Nucleoside-diphosphate sugar epimerase</fullName>
    </submittedName>
</protein>
<organism evidence="4 5">
    <name type="scientific">Salipaludibacillus neizhouensis</name>
    <dbReference type="NCBI Taxonomy" id="885475"/>
    <lineage>
        <taxon>Bacteria</taxon>
        <taxon>Bacillati</taxon>
        <taxon>Bacillota</taxon>
        <taxon>Bacilli</taxon>
        <taxon>Bacillales</taxon>
        <taxon>Bacillaceae</taxon>
    </lineage>
</organism>